<dbReference type="PANTHER" id="PTHR43375:SF1">
    <property type="entry name" value="OROTIDINE 5'-PHOSPHATE DECARBOXYLASE"/>
    <property type="match status" value="1"/>
</dbReference>
<dbReference type="SMART" id="SM00934">
    <property type="entry name" value="OMPdecase"/>
    <property type="match status" value="1"/>
</dbReference>
<comment type="pathway">
    <text evidence="1">Pyrimidine metabolism; UMP biosynthesis via de novo pathway; UMP from orotate: step 2/2.</text>
</comment>
<dbReference type="UniPathway" id="UPA00070">
    <property type="reaction ID" value="UER00120"/>
</dbReference>
<dbReference type="SUPFAM" id="SSF51366">
    <property type="entry name" value="Ribulose-phoshate binding barrel"/>
    <property type="match status" value="1"/>
</dbReference>
<accession>A0A6J6CBJ4</accession>
<proteinExistence type="inferred from homology"/>
<dbReference type="PROSITE" id="PS00156">
    <property type="entry name" value="OMPDECASE"/>
    <property type="match status" value="1"/>
</dbReference>
<evidence type="ECO:0000256" key="8">
    <source>
        <dbReference type="ARBA" id="ARBA00033428"/>
    </source>
</evidence>
<dbReference type="GO" id="GO:0004590">
    <property type="term" value="F:orotidine-5'-phosphate decarboxylase activity"/>
    <property type="evidence" value="ECO:0007669"/>
    <property type="project" value="UniProtKB-EC"/>
</dbReference>
<evidence type="ECO:0000256" key="3">
    <source>
        <dbReference type="ARBA" id="ARBA00012321"/>
    </source>
</evidence>
<dbReference type="EMBL" id="CAEZSN010000127">
    <property type="protein sequence ID" value="CAB4548780.1"/>
    <property type="molecule type" value="Genomic_DNA"/>
</dbReference>
<dbReference type="GO" id="GO:0044205">
    <property type="term" value="P:'de novo' UMP biosynthetic process"/>
    <property type="evidence" value="ECO:0007669"/>
    <property type="project" value="UniProtKB-UniPathway"/>
</dbReference>
<evidence type="ECO:0000256" key="9">
    <source>
        <dbReference type="ARBA" id="ARBA00049157"/>
    </source>
</evidence>
<protein>
    <recommendedName>
        <fullName evidence="4">Orotidine 5'-phosphate decarboxylase</fullName>
        <ecNumber evidence="3">4.1.1.23</ecNumber>
    </recommendedName>
    <alternativeName>
        <fullName evidence="8">OMP decarboxylase</fullName>
    </alternativeName>
</protein>
<feature type="domain" description="Orotidine 5'-phosphate decarboxylase" evidence="10">
    <location>
        <begin position="18"/>
        <end position="266"/>
    </location>
</feature>
<evidence type="ECO:0000313" key="11">
    <source>
        <dbReference type="EMBL" id="CAB4548780.1"/>
    </source>
</evidence>
<dbReference type="InterPro" id="IPR001754">
    <property type="entry name" value="OMPdeCOase_dom"/>
</dbReference>
<evidence type="ECO:0000256" key="2">
    <source>
        <dbReference type="ARBA" id="ARBA00008847"/>
    </source>
</evidence>
<dbReference type="NCBIfam" id="TIGR02127">
    <property type="entry name" value="pyrF_sub2"/>
    <property type="match status" value="1"/>
</dbReference>
<keyword evidence="7" id="KW-0456">Lyase</keyword>
<dbReference type="InterPro" id="IPR018089">
    <property type="entry name" value="OMPdecase_AS"/>
</dbReference>
<comment type="similarity">
    <text evidence="2">Belongs to the OMP decarboxylase family. Type 2 subfamily.</text>
</comment>
<comment type="catalytic activity">
    <reaction evidence="9">
        <text>orotidine 5'-phosphate + H(+) = UMP + CO2</text>
        <dbReference type="Rhea" id="RHEA:11596"/>
        <dbReference type="ChEBI" id="CHEBI:15378"/>
        <dbReference type="ChEBI" id="CHEBI:16526"/>
        <dbReference type="ChEBI" id="CHEBI:57538"/>
        <dbReference type="ChEBI" id="CHEBI:57865"/>
        <dbReference type="EC" id="4.1.1.23"/>
    </reaction>
</comment>
<dbReference type="GO" id="GO:0006207">
    <property type="term" value="P:'de novo' pyrimidine nucleobase biosynthetic process"/>
    <property type="evidence" value="ECO:0007669"/>
    <property type="project" value="InterPro"/>
</dbReference>
<dbReference type="PANTHER" id="PTHR43375">
    <property type="entry name" value="OROTIDINE 5'-PHOSPHATE DECARBOXYLASE"/>
    <property type="match status" value="1"/>
</dbReference>
<dbReference type="InterPro" id="IPR011995">
    <property type="entry name" value="OMPdecase_type-2"/>
</dbReference>
<evidence type="ECO:0000256" key="1">
    <source>
        <dbReference type="ARBA" id="ARBA00004861"/>
    </source>
</evidence>
<reference evidence="11" key="1">
    <citation type="submission" date="2020-05" db="EMBL/GenBank/DDBJ databases">
        <authorList>
            <person name="Chiriac C."/>
            <person name="Salcher M."/>
            <person name="Ghai R."/>
            <person name="Kavagutti S V."/>
        </authorList>
    </citation>
    <scope>NUCLEOTIDE SEQUENCE</scope>
</reference>
<keyword evidence="5" id="KW-0210">Decarboxylase</keyword>
<dbReference type="EC" id="4.1.1.23" evidence="3"/>
<dbReference type="AlphaFoldDB" id="A0A6J6CBJ4"/>
<dbReference type="Gene3D" id="3.20.20.70">
    <property type="entry name" value="Aldolase class I"/>
    <property type="match status" value="1"/>
</dbReference>
<dbReference type="Pfam" id="PF00215">
    <property type="entry name" value="OMPdecase"/>
    <property type="match status" value="1"/>
</dbReference>
<sequence>MANSFGEKLSAAFEAKGQLCVGIDPHSHLLTSWDLDDSPKGLREFSLRVVEAASGLVSAVKPQVSFFERFGATGYEVLSEVTQFAHSEGLIVIADAKRGDIGSTMDAYLEAWFGDLSGLYADAVTTSPYLGLAETSEVFGKWQAFGKGFYSLVATSNQQGESVQLAQVNGRTLASDQFAQLSGLNANPAGMLGSRGAVLGATLDLERYGIKTEADLIPILAPGFGAQGAKLSDARAIYKGLSSQVSFSVSRSILDAGARDLSSAIVNANSELVQGLTK</sequence>
<evidence type="ECO:0000256" key="6">
    <source>
        <dbReference type="ARBA" id="ARBA00022975"/>
    </source>
</evidence>
<dbReference type="CDD" id="cd04725">
    <property type="entry name" value="OMP_decarboxylase_like"/>
    <property type="match status" value="1"/>
</dbReference>
<evidence type="ECO:0000256" key="7">
    <source>
        <dbReference type="ARBA" id="ARBA00023239"/>
    </source>
</evidence>
<evidence type="ECO:0000256" key="5">
    <source>
        <dbReference type="ARBA" id="ARBA00022793"/>
    </source>
</evidence>
<gene>
    <name evidence="11" type="ORF">UFOPK1433_00982</name>
</gene>
<dbReference type="InterPro" id="IPR011060">
    <property type="entry name" value="RibuloseP-bd_barrel"/>
</dbReference>
<organism evidence="11">
    <name type="scientific">freshwater metagenome</name>
    <dbReference type="NCBI Taxonomy" id="449393"/>
    <lineage>
        <taxon>unclassified sequences</taxon>
        <taxon>metagenomes</taxon>
        <taxon>ecological metagenomes</taxon>
    </lineage>
</organism>
<evidence type="ECO:0000259" key="10">
    <source>
        <dbReference type="SMART" id="SM00934"/>
    </source>
</evidence>
<dbReference type="InterPro" id="IPR013785">
    <property type="entry name" value="Aldolase_TIM"/>
</dbReference>
<evidence type="ECO:0000256" key="4">
    <source>
        <dbReference type="ARBA" id="ARBA00021923"/>
    </source>
</evidence>
<keyword evidence="6" id="KW-0665">Pyrimidine biosynthesis</keyword>
<name>A0A6J6CBJ4_9ZZZZ</name>